<accession>A0A0F5Q3U7</accession>
<protein>
    <recommendedName>
        <fullName evidence="4">Argininosuccinate lyase</fullName>
    </recommendedName>
</protein>
<name>A0A0F5Q3U7_9HYPH</name>
<dbReference type="OrthoDB" id="4736977at2"/>
<reference evidence="2 3" key="1">
    <citation type="submission" date="2015-03" db="EMBL/GenBank/DDBJ databases">
        <authorList>
            <person name="Lepp D."/>
            <person name="Hassan Y.I."/>
            <person name="Li X.-Z."/>
            <person name="Zhou T."/>
        </authorList>
    </citation>
    <scope>NUCLEOTIDE SEQUENCE [LARGE SCALE GENOMIC DNA]</scope>
    <source>
        <strain evidence="2 3">E84</strain>
    </source>
</reference>
<feature type="signal peptide" evidence="1">
    <location>
        <begin position="1"/>
        <end position="24"/>
    </location>
</feature>
<dbReference type="PATRIC" id="fig|1293439.3.peg.3276"/>
<evidence type="ECO:0008006" key="4">
    <source>
        <dbReference type="Google" id="ProtNLM"/>
    </source>
</evidence>
<dbReference type="AlphaFoldDB" id="A0A0F5Q3U7"/>
<evidence type="ECO:0000313" key="3">
    <source>
        <dbReference type="Proteomes" id="UP000033411"/>
    </source>
</evidence>
<keyword evidence="3" id="KW-1185">Reference proteome</keyword>
<organism evidence="2 3">
    <name type="scientific">Devosia epidermidihirudinis</name>
    <dbReference type="NCBI Taxonomy" id="1293439"/>
    <lineage>
        <taxon>Bacteria</taxon>
        <taxon>Pseudomonadati</taxon>
        <taxon>Pseudomonadota</taxon>
        <taxon>Alphaproteobacteria</taxon>
        <taxon>Hyphomicrobiales</taxon>
        <taxon>Devosiaceae</taxon>
        <taxon>Devosia</taxon>
    </lineage>
</organism>
<sequence>MKWNAIVAVAMTACVSVSATSAWALDRRIVINNNTSFDIVEFYASNKGENSWQEDILGRNILPAGNSVVINIDDGSGYCKYDFRAIFADGDELVKYDNNVCELSEFNYND</sequence>
<dbReference type="Proteomes" id="UP000033411">
    <property type="component" value="Unassembled WGS sequence"/>
</dbReference>
<proteinExistence type="predicted"/>
<dbReference type="EMBL" id="LANJ01000045">
    <property type="protein sequence ID" value="KKC35567.1"/>
    <property type="molecule type" value="Genomic_DNA"/>
</dbReference>
<comment type="caution">
    <text evidence="2">The sequence shown here is derived from an EMBL/GenBank/DDBJ whole genome shotgun (WGS) entry which is preliminary data.</text>
</comment>
<feature type="chain" id="PRO_5002494448" description="Argininosuccinate lyase" evidence="1">
    <location>
        <begin position="25"/>
        <end position="110"/>
    </location>
</feature>
<gene>
    <name evidence="2" type="ORF">WH87_16070</name>
</gene>
<evidence type="ECO:0000256" key="1">
    <source>
        <dbReference type="SAM" id="SignalP"/>
    </source>
</evidence>
<evidence type="ECO:0000313" key="2">
    <source>
        <dbReference type="EMBL" id="KKC35567.1"/>
    </source>
</evidence>
<keyword evidence="1" id="KW-0732">Signal</keyword>